<name>A0ABY4FQK0_9MICO</name>
<accession>A0ABY4FQK0</accession>
<dbReference type="InterPro" id="IPR024535">
    <property type="entry name" value="RHGA/B-epi-like_pectate_lyase"/>
</dbReference>
<feature type="domain" description="Rhamnogalacturonase A/B/Epimerase-like pectate lyase" evidence="1">
    <location>
        <begin position="214"/>
        <end position="327"/>
    </location>
</feature>
<dbReference type="EMBL" id="CP095045">
    <property type="protein sequence ID" value="UOQ58547.1"/>
    <property type="molecule type" value="Genomic_DNA"/>
</dbReference>
<dbReference type="GO" id="GO:0016787">
    <property type="term" value="F:hydrolase activity"/>
    <property type="evidence" value="ECO:0007669"/>
    <property type="project" value="UniProtKB-KW"/>
</dbReference>
<sequence>MVIITGRVADSAGQYAAGRIEFSQAQRIDTGELLVTGAVAVAQVTDGELRALDGAPFVLPANPEGTAVRVRELLGGRSFEWWTAVPDVDAVEYRELPAVETAGVPASPWGPPPWLVEAKQMRDETVQAIADGRDIADALGGLAGINAAVAAAEAAAVGAAGERAEAASQADRAEAAADSIDMSAINTRLDGVDAEIAGRTTQAQVETLVREVAVSVKRYGAVGNGVANDGPAIQAALNANRNVFIPPGTYIIGQELKVPSNTRLVGAGIDQTILRASSSLHQSQNMITNAKNSRTARTDYDRNIYIADMTVDSASTARPTGGTAWESGACGVNFATVEHSQIERVKSINAPLYCFTVDASIYRTTEDAWEYMPGPSRYITIRDCIGIDSRVDDAFTTHYSHDILIEGCVAIRTIAPSTTGGINNGFEVDEGSYRVTLRNCYATGWETGFQIKGHEDTRPARDVWLYNCIAEGCGVGYALSGTASTKYPAQLAREACNVLLDGCMNIGNVTVGTQGEMLAAIKIYSYSNVTVRDFRSVDSTHGGITMVMAEQVTLDGIVGENVWNLPAGNPGSGWIRLTSDVVGGIKIRNVEVIGPVTGPLIRNNATGGAVSLEVDGVIGTAPASSAFPLASDAFLSTVRTYRRMSGTGFSKLLEIRGGSGATSVLEEWGSTSRGAGTPEGNVVAPPGYLYLNSAGGAAAMFIKRTGTAATGWAQI</sequence>
<dbReference type="SMART" id="SM00710">
    <property type="entry name" value="PbH1"/>
    <property type="match status" value="7"/>
</dbReference>
<dbReference type="InterPro" id="IPR012334">
    <property type="entry name" value="Pectin_lyas_fold"/>
</dbReference>
<reference evidence="2 3" key="1">
    <citation type="submission" date="2022-04" db="EMBL/GenBank/DDBJ databases">
        <title>Leucobacter sp. isolated from rhizosphere of garlic.</title>
        <authorList>
            <person name="Won M."/>
            <person name="Lee C.-M."/>
            <person name="Woen H.-Y."/>
            <person name="Kwon S.-W."/>
        </authorList>
    </citation>
    <scope>NUCLEOTIDE SEQUENCE [LARGE SCALE GENOMIC DNA]</scope>
    <source>
        <strain evidence="2 3">H21R-40</strain>
    </source>
</reference>
<keyword evidence="3" id="KW-1185">Reference proteome</keyword>
<protein>
    <submittedName>
        <fullName evidence="2">Glycoside hydrolase family 55 protein</fullName>
    </submittedName>
</protein>
<dbReference type="InterPro" id="IPR011050">
    <property type="entry name" value="Pectin_lyase_fold/virulence"/>
</dbReference>
<evidence type="ECO:0000313" key="2">
    <source>
        <dbReference type="EMBL" id="UOQ58547.1"/>
    </source>
</evidence>
<dbReference type="Pfam" id="PF12708">
    <property type="entry name" value="Pect-lyase_RHGA_epim"/>
    <property type="match status" value="1"/>
</dbReference>
<dbReference type="RefSeq" id="WP_244729582.1">
    <property type="nucleotide sequence ID" value="NZ_CP095045.1"/>
</dbReference>
<organism evidence="2 3">
    <name type="scientific">Leucobacter allii</name>
    <dbReference type="NCBI Taxonomy" id="2932247"/>
    <lineage>
        <taxon>Bacteria</taxon>
        <taxon>Bacillati</taxon>
        <taxon>Actinomycetota</taxon>
        <taxon>Actinomycetes</taxon>
        <taxon>Micrococcales</taxon>
        <taxon>Microbacteriaceae</taxon>
        <taxon>Leucobacter</taxon>
    </lineage>
</organism>
<dbReference type="Proteomes" id="UP000831786">
    <property type="component" value="Chromosome"/>
</dbReference>
<evidence type="ECO:0000313" key="3">
    <source>
        <dbReference type="Proteomes" id="UP000831786"/>
    </source>
</evidence>
<dbReference type="SUPFAM" id="SSF51126">
    <property type="entry name" value="Pectin lyase-like"/>
    <property type="match status" value="2"/>
</dbReference>
<dbReference type="Gene3D" id="2.160.20.10">
    <property type="entry name" value="Single-stranded right-handed beta-helix, Pectin lyase-like"/>
    <property type="match status" value="1"/>
</dbReference>
<dbReference type="InterPro" id="IPR006626">
    <property type="entry name" value="PbH1"/>
</dbReference>
<proteinExistence type="predicted"/>
<keyword evidence="2" id="KW-0378">Hydrolase</keyword>
<gene>
    <name evidence="2" type="ORF">MUN78_06915</name>
</gene>
<evidence type="ECO:0000259" key="1">
    <source>
        <dbReference type="Pfam" id="PF12708"/>
    </source>
</evidence>